<gene>
    <name evidence="1" type="ORF">E2C01_043909</name>
</gene>
<comment type="caution">
    <text evidence="1">The sequence shown here is derived from an EMBL/GenBank/DDBJ whole genome shotgun (WGS) entry which is preliminary data.</text>
</comment>
<accession>A0A5B7FXE3</accession>
<protein>
    <submittedName>
        <fullName evidence="1">Uncharacterized protein</fullName>
    </submittedName>
</protein>
<dbReference type="AlphaFoldDB" id="A0A5B7FXE3"/>
<name>A0A5B7FXE3_PORTR</name>
<proteinExistence type="predicted"/>
<organism evidence="1 2">
    <name type="scientific">Portunus trituberculatus</name>
    <name type="common">Swimming crab</name>
    <name type="synonym">Neptunus trituberculatus</name>
    <dbReference type="NCBI Taxonomy" id="210409"/>
    <lineage>
        <taxon>Eukaryota</taxon>
        <taxon>Metazoa</taxon>
        <taxon>Ecdysozoa</taxon>
        <taxon>Arthropoda</taxon>
        <taxon>Crustacea</taxon>
        <taxon>Multicrustacea</taxon>
        <taxon>Malacostraca</taxon>
        <taxon>Eumalacostraca</taxon>
        <taxon>Eucarida</taxon>
        <taxon>Decapoda</taxon>
        <taxon>Pleocyemata</taxon>
        <taxon>Brachyura</taxon>
        <taxon>Eubrachyura</taxon>
        <taxon>Portunoidea</taxon>
        <taxon>Portunidae</taxon>
        <taxon>Portuninae</taxon>
        <taxon>Portunus</taxon>
    </lineage>
</organism>
<dbReference type="EMBL" id="VSRR010009272">
    <property type="protein sequence ID" value="MPC50087.1"/>
    <property type="molecule type" value="Genomic_DNA"/>
</dbReference>
<evidence type="ECO:0000313" key="1">
    <source>
        <dbReference type="EMBL" id="MPC50087.1"/>
    </source>
</evidence>
<evidence type="ECO:0000313" key="2">
    <source>
        <dbReference type="Proteomes" id="UP000324222"/>
    </source>
</evidence>
<sequence>MVIVGLIAKVNVVLPGGDERSVVGKSSGTAWRVLAGRRQLTRGGLCSSSARDSNSSLSNGRKFSLVADCYTSCGSVKCAQVVKTVLKENNRKCVVQHKKRVGSEQNRHVLATFSKSALLHPVPSLVSGARAIVRQLVEVGLPCRTKTSRTEFVPPMVMVTGAPCANPSWC</sequence>
<keyword evidence="2" id="KW-1185">Reference proteome</keyword>
<reference evidence="1 2" key="1">
    <citation type="submission" date="2019-05" db="EMBL/GenBank/DDBJ databases">
        <title>Another draft genome of Portunus trituberculatus and its Hox gene families provides insights of decapod evolution.</title>
        <authorList>
            <person name="Jeong J.-H."/>
            <person name="Song I."/>
            <person name="Kim S."/>
            <person name="Choi T."/>
            <person name="Kim D."/>
            <person name="Ryu S."/>
            <person name="Kim W."/>
        </authorList>
    </citation>
    <scope>NUCLEOTIDE SEQUENCE [LARGE SCALE GENOMIC DNA]</scope>
    <source>
        <tissue evidence="1">Muscle</tissue>
    </source>
</reference>
<dbReference type="Proteomes" id="UP000324222">
    <property type="component" value="Unassembled WGS sequence"/>
</dbReference>